<dbReference type="SUPFAM" id="SSF53756">
    <property type="entry name" value="UDP-Glycosyltransferase/glycogen phosphorylase"/>
    <property type="match status" value="1"/>
</dbReference>
<evidence type="ECO:0000256" key="1">
    <source>
        <dbReference type="ARBA" id="ARBA00002056"/>
    </source>
</evidence>
<dbReference type="Pfam" id="PF02684">
    <property type="entry name" value="LpxB"/>
    <property type="match status" value="1"/>
</dbReference>
<dbReference type="AlphaFoldDB" id="A0A7V5VES7"/>
<evidence type="ECO:0000256" key="7">
    <source>
        <dbReference type="ARBA" id="ARBA00022679"/>
    </source>
</evidence>
<keyword evidence="7 11" id="KW-0808">Transferase</keyword>
<evidence type="ECO:0000256" key="2">
    <source>
        <dbReference type="ARBA" id="ARBA00012687"/>
    </source>
</evidence>
<evidence type="ECO:0000313" key="11">
    <source>
        <dbReference type="EMBL" id="HHM02003.1"/>
    </source>
</evidence>
<evidence type="ECO:0000256" key="10">
    <source>
        <dbReference type="NCBIfam" id="TIGR00215"/>
    </source>
</evidence>
<keyword evidence="4" id="KW-0444">Lipid biosynthesis</keyword>
<dbReference type="Gene3D" id="3.40.50.2000">
    <property type="entry name" value="Glycogen Phosphorylase B"/>
    <property type="match status" value="2"/>
</dbReference>
<dbReference type="GO" id="GO:0016020">
    <property type="term" value="C:membrane"/>
    <property type="evidence" value="ECO:0007669"/>
    <property type="project" value="GOC"/>
</dbReference>
<keyword evidence="6 11" id="KW-0328">Glycosyltransferase</keyword>
<comment type="caution">
    <text evidence="11">The sequence shown here is derived from an EMBL/GenBank/DDBJ whole genome shotgun (WGS) entry which is preliminary data.</text>
</comment>
<reference evidence="11" key="1">
    <citation type="journal article" date="2020" name="mSystems">
        <title>Genome- and Community-Level Interaction Insights into Carbon Utilization and Element Cycling Functions of Hydrothermarchaeota in Hydrothermal Sediment.</title>
        <authorList>
            <person name="Zhou Z."/>
            <person name="Liu Y."/>
            <person name="Xu W."/>
            <person name="Pan J."/>
            <person name="Luo Z.H."/>
            <person name="Li M."/>
        </authorList>
    </citation>
    <scope>NUCLEOTIDE SEQUENCE [LARGE SCALE GENOMIC DNA]</scope>
    <source>
        <strain evidence="11">HyVt-460</strain>
    </source>
</reference>
<dbReference type="GO" id="GO:0009245">
    <property type="term" value="P:lipid A biosynthetic process"/>
    <property type="evidence" value="ECO:0007669"/>
    <property type="project" value="UniProtKB-UniRule"/>
</dbReference>
<dbReference type="NCBIfam" id="TIGR00215">
    <property type="entry name" value="lpxB"/>
    <property type="match status" value="1"/>
</dbReference>
<evidence type="ECO:0000256" key="3">
    <source>
        <dbReference type="ARBA" id="ARBA00020902"/>
    </source>
</evidence>
<keyword evidence="8" id="KW-0443">Lipid metabolism</keyword>
<keyword evidence="5" id="KW-0441">Lipid A biosynthesis</keyword>
<dbReference type="Proteomes" id="UP000885771">
    <property type="component" value="Unassembled WGS sequence"/>
</dbReference>
<evidence type="ECO:0000256" key="6">
    <source>
        <dbReference type="ARBA" id="ARBA00022676"/>
    </source>
</evidence>
<dbReference type="EC" id="2.4.1.182" evidence="2 10"/>
<gene>
    <name evidence="11" type="ORF">ENJ15_03255</name>
</gene>
<organism evidence="11">
    <name type="scientific">Caldithrix abyssi</name>
    <dbReference type="NCBI Taxonomy" id="187145"/>
    <lineage>
        <taxon>Bacteria</taxon>
        <taxon>Pseudomonadati</taxon>
        <taxon>Calditrichota</taxon>
        <taxon>Calditrichia</taxon>
        <taxon>Calditrichales</taxon>
        <taxon>Calditrichaceae</taxon>
        <taxon>Caldithrix</taxon>
    </lineage>
</organism>
<evidence type="ECO:0000256" key="9">
    <source>
        <dbReference type="ARBA" id="ARBA00048975"/>
    </source>
</evidence>
<proteinExistence type="predicted"/>
<evidence type="ECO:0000256" key="8">
    <source>
        <dbReference type="ARBA" id="ARBA00023098"/>
    </source>
</evidence>
<evidence type="ECO:0000256" key="5">
    <source>
        <dbReference type="ARBA" id="ARBA00022556"/>
    </source>
</evidence>
<dbReference type="GO" id="GO:0008915">
    <property type="term" value="F:lipid-A-disaccharide synthase activity"/>
    <property type="evidence" value="ECO:0007669"/>
    <property type="project" value="UniProtKB-UniRule"/>
</dbReference>
<name>A0A7V5VES7_CALAY</name>
<sequence length="380" mass="43118">MLSMSKNILVIAAEVSADHHTSELLRELRPSLPGVHFWGVGGDELRQQGMELLYHLDSMSFLGIGEVLRHLPFIFRVKNHLLQRVEEDAPLCAILVDYPGFNLRLARALKKRGVPVIYYISPQLWAWGRGRIKKIRRDVREMLVLFPFEERFYRGHGVEARYVGHPLVDKHHALLPATDKEPDRDNIRIGLLPGSRRQEVEALLPDMLESARLLKAKGVIHRAEVVKVDHLGDALFRRHLTKNDDFVDIVNQPLSQCLPRYDAVLVASGTATLECGLYAVPMVIVYRVNGLTYFLGKRLVRIDFIGLVNIVAGRKVAEELIQQDFTPARAGEALEELLQEENNRKKRQELKELRSLLGEPGAARHAAQAVLDFLQKNALL</sequence>
<evidence type="ECO:0000256" key="4">
    <source>
        <dbReference type="ARBA" id="ARBA00022516"/>
    </source>
</evidence>
<comment type="catalytic activity">
    <reaction evidence="9">
        <text>a lipid X + a UDP-2-N,3-O-bis[(3R)-3-hydroxyacyl]-alpha-D-glucosamine = a lipid A disaccharide + UDP + H(+)</text>
        <dbReference type="Rhea" id="RHEA:67828"/>
        <dbReference type="ChEBI" id="CHEBI:15378"/>
        <dbReference type="ChEBI" id="CHEBI:58223"/>
        <dbReference type="ChEBI" id="CHEBI:137748"/>
        <dbReference type="ChEBI" id="CHEBI:176338"/>
        <dbReference type="ChEBI" id="CHEBI:176343"/>
        <dbReference type="EC" id="2.4.1.182"/>
    </reaction>
</comment>
<dbReference type="GO" id="GO:0005543">
    <property type="term" value="F:phospholipid binding"/>
    <property type="evidence" value="ECO:0007669"/>
    <property type="project" value="TreeGrafter"/>
</dbReference>
<dbReference type="PANTHER" id="PTHR30372:SF4">
    <property type="entry name" value="LIPID-A-DISACCHARIDE SYNTHASE, MITOCHONDRIAL-RELATED"/>
    <property type="match status" value="1"/>
</dbReference>
<dbReference type="InterPro" id="IPR003835">
    <property type="entry name" value="Glyco_trans_19"/>
</dbReference>
<dbReference type="PANTHER" id="PTHR30372">
    <property type="entry name" value="LIPID-A-DISACCHARIDE SYNTHASE"/>
    <property type="match status" value="1"/>
</dbReference>
<comment type="function">
    <text evidence="1">Condensation of UDP-2,3-diacylglucosamine and 2,3-diacylglucosamine-1-phosphate to form lipid A disaccharide, a precursor of lipid A, a phosphorylated glycolipid that anchors the lipopolysaccharide to the outer membrane of the cell.</text>
</comment>
<dbReference type="EMBL" id="DRLI01000124">
    <property type="protein sequence ID" value="HHM02003.1"/>
    <property type="molecule type" value="Genomic_DNA"/>
</dbReference>
<protein>
    <recommendedName>
        <fullName evidence="3 10">Lipid-A-disaccharide synthase</fullName>
        <ecNumber evidence="2 10">2.4.1.182</ecNumber>
    </recommendedName>
</protein>
<accession>A0A7V5VES7</accession>